<comment type="caution">
    <text evidence="1">The sequence shown here is derived from an EMBL/GenBank/DDBJ whole genome shotgun (WGS) entry which is preliminary data.</text>
</comment>
<reference evidence="1 2" key="1">
    <citation type="submission" date="2016-01" db="EMBL/GenBank/DDBJ databases">
        <authorList>
            <person name="Brown R."/>
        </authorList>
    </citation>
    <scope>NUCLEOTIDE SEQUENCE [LARGE SCALE GENOMIC DNA]</scope>
    <source>
        <strain evidence="1">Sporomusa sphaeroides DSM 2875</strain>
    </source>
</reference>
<gene>
    <name evidence="1" type="ORF">SSPH_01139</name>
</gene>
<dbReference type="Proteomes" id="UP000245702">
    <property type="component" value="Unassembled WGS sequence"/>
</dbReference>
<dbReference type="EMBL" id="FCOW01000004">
    <property type="protein sequence ID" value="CVK18501.1"/>
    <property type="molecule type" value="Genomic_DNA"/>
</dbReference>
<protein>
    <recommendedName>
        <fullName evidence="3">Sigma-70, region 4</fullName>
    </recommendedName>
</protein>
<evidence type="ECO:0000313" key="2">
    <source>
        <dbReference type="Proteomes" id="UP000245702"/>
    </source>
</evidence>
<name>A0ABM9W0V6_9FIRM</name>
<sequence length="97" mass="11297">MRAAAVLNDVNWCAFALALISPKYTVERALDYVCGVTTQHNNRCDLTDSDTEDMIKLRKQKIPYSEIGEIYGMDQSAVHRRVKKYKERRSYDHIRKS</sequence>
<evidence type="ECO:0000313" key="1">
    <source>
        <dbReference type="EMBL" id="CVK18501.1"/>
    </source>
</evidence>
<accession>A0ABM9W0V6</accession>
<dbReference type="InterPro" id="IPR036388">
    <property type="entry name" value="WH-like_DNA-bd_sf"/>
</dbReference>
<organism evidence="1 2">
    <name type="scientific">Sporomusa sphaeroides DSM 2875</name>
    <dbReference type="NCBI Taxonomy" id="1337886"/>
    <lineage>
        <taxon>Bacteria</taxon>
        <taxon>Bacillati</taxon>
        <taxon>Bacillota</taxon>
        <taxon>Negativicutes</taxon>
        <taxon>Selenomonadales</taxon>
        <taxon>Sporomusaceae</taxon>
        <taxon>Sporomusa</taxon>
    </lineage>
</organism>
<keyword evidence="2" id="KW-1185">Reference proteome</keyword>
<evidence type="ECO:0008006" key="3">
    <source>
        <dbReference type="Google" id="ProtNLM"/>
    </source>
</evidence>
<dbReference type="Gene3D" id="1.10.10.10">
    <property type="entry name" value="Winged helix-like DNA-binding domain superfamily/Winged helix DNA-binding domain"/>
    <property type="match status" value="1"/>
</dbReference>
<proteinExistence type="predicted"/>